<organism evidence="3">
    <name type="scientific">Actinomyces succiniciruminis</name>
    <dbReference type="NCBI Taxonomy" id="1522002"/>
    <lineage>
        <taxon>Bacteria</taxon>
        <taxon>Bacillati</taxon>
        <taxon>Actinomycetota</taxon>
        <taxon>Actinomycetes</taxon>
        <taxon>Actinomycetales</taxon>
        <taxon>Actinomycetaceae</taxon>
        <taxon>Actinomyces</taxon>
    </lineage>
</organism>
<feature type="domain" description="Flavodoxin-like" evidence="2">
    <location>
        <begin position="83"/>
        <end position="226"/>
    </location>
</feature>
<dbReference type="PANTHER" id="PTHR39201">
    <property type="entry name" value="EXPORTED PROTEIN-RELATED"/>
    <property type="match status" value="1"/>
</dbReference>
<feature type="region of interest" description="Disordered" evidence="1">
    <location>
        <begin position="33"/>
        <end position="59"/>
    </location>
</feature>
<proteinExistence type="predicted"/>
<dbReference type="GO" id="GO:0010181">
    <property type="term" value="F:FMN binding"/>
    <property type="evidence" value="ECO:0007669"/>
    <property type="project" value="InterPro"/>
</dbReference>
<dbReference type="Gene3D" id="3.40.50.360">
    <property type="match status" value="1"/>
</dbReference>
<evidence type="ECO:0000313" key="3">
    <source>
        <dbReference type="EMBL" id="CED91673.1"/>
    </source>
</evidence>
<evidence type="ECO:0000259" key="2">
    <source>
        <dbReference type="Pfam" id="PF12682"/>
    </source>
</evidence>
<gene>
    <name evidence="3" type="ORF">AAM4_1841</name>
</gene>
<protein>
    <submittedName>
        <fullName evidence="3">Flavodoxin</fullName>
    </submittedName>
</protein>
<dbReference type="RefSeq" id="WP_210580600.1">
    <property type="nucleotide sequence ID" value="NZ_LK995517.1"/>
</dbReference>
<dbReference type="EMBL" id="LK995517">
    <property type="protein sequence ID" value="CED91673.1"/>
    <property type="molecule type" value="Genomic_DNA"/>
</dbReference>
<name>A0A1L7RR77_9ACTO</name>
<dbReference type="PANTHER" id="PTHR39201:SF1">
    <property type="entry name" value="FLAVODOXIN-LIKE DOMAIN-CONTAINING PROTEIN"/>
    <property type="match status" value="1"/>
</dbReference>
<accession>A0A1L7RR77</accession>
<dbReference type="SUPFAM" id="SSF52218">
    <property type="entry name" value="Flavoproteins"/>
    <property type="match status" value="1"/>
</dbReference>
<feature type="compositionally biased region" description="Low complexity" evidence="1">
    <location>
        <begin position="33"/>
        <end position="52"/>
    </location>
</feature>
<dbReference type="Pfam" id="PF12682">
    <property type="entry name" value="Flavodoxin_4"/>
    <property type="match status" value="1"/>
</dbReference>
<dbReference type="InterPro" id="IPR029039">
    <property type="entry name" value="Flavoprotein-like_sf"/>
</dbReference>
<evidence type="ECO:0000256" key="1">
    <source>
        <dbReference type="SAM" id="MobiDB-lite"/>
    </source>
</evidence>
<reference evidence="3" key="1">
    <citation type="submission" date="2014-07" db="EMBL/GenBank/DDBJ databases">
        <authorList>
            <person name="Zhang J.E."/>
            <person name="Yang H."/>
            <person name="Guo J."/>
            <person name="Deng Z."/>
            <person name="Luo H."/>
            <person name="Luo M."/>
            <person name="Zhao B."/>
        </authorList>
    </citation>
    <scope>NUCLEOTIDE SEQUENCE</scope>
    <source>
        <strain evidence="3">AM4</strain>
    </source>
</reference>
<dbReference type="InterPro" id="IPR008254">
    <property type="entry name" value="Flavodoxin/NO_synth"/>
</dbReference>
<sequence length="229" mass="24276">MSQRARIVALVSALAVVVAAVVGYELAVRPSATTSTSASRSAAPAAPSQRPTADAENTPAGDSSILVVYFSRTKGVYGGDLTVGNTARIAQMIQDRTGADSYEIVPLADYPSDYQETTEVAQEELDADARPEIRDPLPDVSGYDTVFVGAPIWWGEYPMVVRTFLDAVDLNGKTVIPFTTHEGSGLGNTQQQLEAQYPQATVLDGLAVRGSQAADAEPDVDAWLENLGL</sequence>
<dbReference type="AlphaFoldDB" id="A0A1L7RR77"/>